<name>A0A914PBU4_9BILA</name>
<organism evidence="1 2">
    <name type="scientific">Panagrolaimus davidi</name>
    <dbReference type="NCBI Taxonomy" id="227884"/>
    <lineage>
        <taxon>Eukaryota</taxon>
        <taxon>Metazoa</taxon>
        <taxon>Ecdysozoa</taxon>
        <taxon>Nematoda</taxon>
        <taxon>Chromadorea</taxon>
        <taxon>Rhabditida</taxon>
        <taxon>Tylenchina</taxon>
        <taxon>Panagrolaimomorpha</taxon>
        <taxon>Panagrolaimoidea</taxon>
        <taxon>Panagrolaimidae</taxon>
        <taxon>Panagrolaimus</taxon>
    </lineage>
</organism>
<proteinExistence type="predicted"/>
<evidence type="ECO:0000313" key="1">
    <source>
        <dbReference type="Proteomes" id="UP000887578"/>
    </source>
</evidence>
<accession>A0A914PBU4</accession>
<reference evidence="2" key="1">
    <citation type="submission" date="2022-11" db="UniProtKB">
        <authorList>
            <consortium name="WormBaseParasite"/>
        </authorList>
    </citation>
    <scope>IDENTIFICATION</scope>
</reference>
<dbReference type="AlphaFoldDB" id="A0A914PBU4"/>
<sequence>MSGKEPFNIALKWFSKQNFPDVSVNGKQWKFKTVMNPARHCEKWLFDSFAFIKPISLEIAHCVLDLELIHANVNDVPFFEDLEALESLKITTHSVDEFKEIITALKNLKTVKDLQLNVPKSNSSLFDLITFEVESIKFYSFMFEKKLKWLVFKL</sequence>
<protein>
    <submittedName>
        <fullName evidence="2">Uncharacterized protein</fullName>
    </submittedName>
</protein>
<dbReference type="Proteomes" id="UP000887578">
    <property type="component" value="Unplaced"/>
</dbReference>
<dbReference type="WBParaSite" id="PDA_v2.g15055.t1">
    <property type="protein sequence ID" value="PDA_v2.g15055.t1"/>
    <property type="gene ID" value="PDA_v2.g15055"/>
</dbReference>
<evidence type="ECO:0000313" key="2">
    <source>
        <dbReference type="WBParaSite" id="PDA_v2.g15055.t1"/>
    </source>
</evidence>
<keyword evidence="1" id="KW-1185">Reference proteome</keyword>